<feature type="compositionally biased region" description="Acidic residues" evidence="1">
    <location>
        <begin position="418"/>
        <end position="427"/>
    </location>
</feature>
<feature type="compositionally biased region" description="Basic residues" evidence="1">
    <location>
        <begin position="433"/>
        <end position="444"/>
    </location>
</feature>
<feature type="region of interest" description="Disordered" evidence="1">
    <location>
        <begin position="121"/>
        <end position="471"/>
    </location>
</feature>
<dbReference type="KEGG" id="dord:105990063"/>
<evidence type="ECO:0000313" key="3">
    <source>
        <dbReference type="RefSeq" id="XP_012877830.1"/>
    </source>
</evidence>
<feature type="compositionally biased region" description="Polar residues" evidence="1">
    <location>
        <begin position="328"/>
        <end position="342"/>
    </location>
</feature>
<dbReference type="InParanoid" id="A0A1S3FN97"/>
<dbReference type="Proteomes" id="UP000081671">
    <property type="component" value="Unplaced"/>
</dbReference>
<reference evidence="3" key="1">
    <citation type="submission" date="2025-08" db="UniProtKB">
        <authorList>
            <consortium name="RefSeq"/>
        </authorList>
    </citation>
    <scope>IDENTIFICATION</scope>
    <source>
        <tissue evidence="3">Kidney</tissue>
    </source>
</reference>
<evidence type="ECO:0000313" key="2">
    <source>
        <dbReference type="Proteomes" id="UP000081671"/>
    </source>
</evidence>
<gene>
    <name evidence="3" type="primary">LOC105990063</name>
</gene>
<keyword evidence="2" id="KW-1185">Reference proteome</keyword>
<sequence>MTSRDPTWPALRPRSPAQPREAPAALEHAQIKRGVGRCPVQAHTAPQQPREEVDEKMPLSPPPQGDPREPSPSKAPKKHGSFHLWRPKKKQPPPLSQCGVFVPHPAPVGEARALDVLDGSQQEPQEFPLHCGEPQVCHSTGEVSAPTPADSTLMKKSRAQPPEDNRKKPVLGKLGTLFTAGRRRNTRSGPEGSTSSNTKPASPRDVTSSNAPERDSEKSKCENHQPKPPDPREDSSSQETQGEGCVLATSGDAAEMSPGSPSAAAGQPSPDSDSPQLEPLQAEGEPFPDATTAAKQPHSSAPNRSGQESAEAHARRPGEDAPPDAGHPQQTARASEAASGSPTRERPVEGRGEVPEGAPHAGACSDPQPPEDASGPRSGPPTPGERAHPSKALTLDIYLSKTEVVPVDEPVGIAAPGAEEDFGDSDDMDKKSSGRRSGRRRRSQKSTDSPGADAAGPPESGARDDAVFDDEWPLKPDYLIDLLMTK</sequence>
<feature type="compositionally biased region" description="Basic and acidic residues" evidence="1">
    <location>
        <begin position="212"/>
        <end position="235"/>
    </location>
</feature>
<organism evidence="2 3">
    <name type="scientific">Dipodomys ordii</name>
    <name type="common">Ord's kangaroo rat</name>
    <dbReference type="NCBI Taxonomy" id="10020"/>
    <lineage>
        <taxon>Eukaryota</taxon>
        <taxon>Metazoa</taxon>
        <taxon>Chordata</taxon>
        <taxon>Craniata</taxon>
        <taxon>Vertebrata</taxon>
        <taxon>Euteleostomi</taxon>
        <taxon>Mammalia</taxon>
        <taxon>Eutheria</taxon>
        <taxon>Euarchontoglires</taxon>
        <taxon>Glires</taxon>
        <taxon>Rodentia</taxon>
        <taxon>Castorimorpha</taxon>
        <taxon>Heteromyidae</taxon>
        <taxon>Dipodomyinae</taxon>
        <taxon>Dipodomys</taxon>
    </lineage>
</organism>
<dbReference type="OrthoDB" id="9644219at2759"/>
<dbReference type="GeneID" id="105990063"/>
<proteinExistence type="predicted"/>
<feature type="compositionally biased region" description="Polar residues" evidence="1">
    <location>
        <begin position="293"/>
        <end position="308"/>
    </location>
</feature>
<feature type="compositionally biased region" description="Basic residues" evidence="1">
    <location>
        <begin position="75"/>
        <end position="91"/>
    </location>
</feature>
<feature type="compositionally biased region" description="Basic and acidic residues" evidence="1">
    <location>
        <begin position="343"/>
        <end position="354"/>
    </location>
</feature>
<name>A0A1S3FN97_DIPOR</name>
<feature type="region of interest" description="Disordered" evidence="1">
    <location>
        <begin position="1"/>
        <end position="103"/>
    </location>
</feature>
<protein>
    <submittedName>
        <fullName evidence="3">Basic salivary proline-rich protein 1-like</fullName>
    </submittedName>
</protein>
<evidence type="ECO:0000256" key="1">
    <source>
        <dbReference type="SAM" id="MobiDB-lite"/>
    </source>
</evidence>
<accession>A0A1S3FN97</accession>
<feature type="compositionally biased region" description="Polar residues" evidence="1">
    <location>
        <begin position="187"/>
        <end position="211"/>
    </location>
</feature>
<dbReference type="RefSeq" id="XP_012877830.1">
    <property type="nucleotide sequence ID" value="XM_013022376.1"/>
</dbReference>
<feature type="compositionally biased region" description="Basic and acidic residues" evidence="1">
    <location>
        <begin position="310"/>
        <end position="319"/>
    </location>
</feature>
<dbReference type="AlphaFoldDB" id="A0A1S3FN97"/>